<sequence>MDAMFDSIMGKPNPSDGGPPPFCNVCHDFKPIQFSKNASWLDRMFKKRDIKEEQLRENCHRCRLLKATFEKLETELFADFEDSFEVQNKDIWLTPQSDDVVLVRYMWWRKKTNPDTDVSNSHFYREVNIRLASKVEVPEEVPMESLTSLRRSPKSEESVQFLKDMLQTCESGEGLHSRCLHGQAPLLPTRVLKIGPEDGQCQLYDSQPGETGKYTALSHCWGPRAYQPIRTTRRSLSMGSSSVPLNNHSAVFSDAIWLCRQLGIDYIWIDSLCIVQDDEQDWEVESAKMAQYYSLAHLTIAVETSPNGTVPFLREREERWQAMAFKSTNQGDSPFTYVVQEHYRSDFYEDKPNNYYADGCNLLPSRAWTLQEFMLSNRIIHFTPSDMVWECHNGTASQDVYRDASEASHFNFRPVLYALDYLEATDEERVEGAYRVWSSILDQFSRRSITFESDRLPAFSGVAARFSRYFPGRYLAGIWEAHLFLGLCWDRATRFTRNPQHLALRETFAPSWSWASLPSKIPVVYPYALSKYSELEPPYRPTVLEAFCDVSDKAPFGRVRNGYILMEAPLFEATITCTSSQAGIFYHMSFGEEVQHHESLEPTITMDCFLATDGVTAARATSEDQMAYRQEPSTFQATAWVLWLAGSTKIQMYGIVLSREGESEEYSRLGSVCSGNLRTKNPLPMNPLLNEDVSID</sequence>
<gene>
    <name evidence="1" type="ORF">NCS57_00352600</name>
</gene>
<comment type="caution">
    <text evidence="1">The sequence shown here is derived from an EMBL/GenBank/DDBJ whole genome shotgun (WGS) entry which is preliminary data.</text>
</comment>
<proteinExistence type="predicted"/>
<accession>A0ACC0R6F1</accession>
<reference evidence="1" key="1">
    <citation type="submission" date="2022-06" db="EMBL/GenBank/DDBJ databases">
        <title>Fusarium solani species complex genomes reveal bases of compartmentalisation and animal pathogenesis.</title>
        <authorList>
            <person name="Tsai I.J."/>
        </authorList>
    </citation>
    <scope>NUCLEOTIDE SEQUENCE</scope>
    <source>
        <strain evidence="1">Fu6.1</strain>
    </source>
</reference>
<evidence type="ECO:0000313" key="2">
    <source>
        <dbReference type="Proteomes" id="UP001065298"/>
    </source>
</evidence>
<dbReference type="Proteomes" id="UP001065298">
    <property type="component" value="Chromosome 3"/>
</dbReference>
<name>A0ACC0R6F1_9HYPO</name>
<organism evidence="1 2">
    <name type="scientific">Fusarium keratoplasticum</name>
    <dbReference type="NCBI Taxonomy" id="1328300"/>
    <lineage>
        <taxon>Eukaryota</taxon>
        <taxon>Fungi</taxon>
        <taxon>Dikarya</taxon>
        <taxon>Ascomycota</taxon>
        <taxon>Pezizomycotina</taxon>
        <taxon>Sordariomycetes</taxon>
        <taxon>Hypocreomycetidae</taxon>
        <taxon>Hypocreales</taxon>
        <taxon>Nectriaceae</taxon>
        <taxon>Fusarium</taxon>
        <taxon>Fusarium solani species complex</taxon>
    </lineage>
</organism>
<evidence type="ECO:0000313" key="1">
    <source>
        <dbReference type="EMBL" id="KAI8674546.1"/>
    </source>
</evidence>
<protein>
    <submittedName>
        <fullName evidence="1">HET domain-containing protein</fullName>
    </submittedName>
</protein>
<dbReference type="EMBL" id="CM046505">
    <property type="protein sequence ID" value="KAI8674546.1"/>
    <property type="molecule type" value="Genomic_DNA"/>
</dbReference>
<keyword evidence="2" id="KW-1185">Reference proteome</keyword>